<accession>A0AAV9Z3G7</accession>
<feature type="non-terminal residue" evidence="1">
    <location>
        <position position="1"/>
    </location>
</feature>
<evidence type="ECO:0000313" key="2">
    <source>
        <dbReference type="Proteomes" id="UP001362999"/>
    </source>
</evidence>
<evidence type="ECO:0000313" key="1">
    <source>
        <dbReference type="EMBL" id="KAK6968953.1"/>
    </source>
</evidence>
<comment type="caution">
    <text evidence="1">The sequence shown here is derived from an EMBL/GenBank/DDBJ whole genome shotgun (WGS) entry which is preliminary data.</text>
</comment>
<reference evidence="1 2" key="1">
    <citation type="journal article" date="2024" name="J Genomics">
        <title>Draft genome sequencing and assembly of Favolaschia claudopus CIRM-BRFM 2984 isolated from oak limbs.</title>
        <authorList>
            <person name="Navarro D."/>
            <person name="Drula E."/>
            <person name="Chaduli D."/>
            <person name="Cazenave R."/>
            <person name="Ahrendt S."/>
            <person name="Wang J."/>
            <person name="Lipzen A."/>
            <person name="Daum C."/>
            <person name="Barry K."/>
            <person name="Grigoriev I.V."/>
            <person name="Favel A."/>
            <person name="Rosso M.N."/>
            <person name="Martin F."/>
        </authorList>
    </citation>
    <scope>NUCLEOTIDE SEQUENCE [LARGE SCALE GENOMIC DNA]</scope>
    <source>
        <strain evidence="1 2">CIRM-BRFM 2984</strain>
    </source>
</reference>
<gene>
    <name evidence="1" type="ORF">R3P38DRAFT_2589225</name>
</gene>
<sequence>SLNGLVGHHGVYGCRLYCSLKGRRKDGKPHYYPVMQLPTNYNLSGKSFNPSQRLALTKQATHTSQVAVIPL</sequence>
<organism evidence="1 2">
    <name type="scientific">Favolaschia claudopus</name>
    <dbReference type="NCBI Taxonomy" id="2862362"/>
    <lineage>
        <taxon>Eukaryota</taxon>
        <taxon>Fungi</taxon>
        <taxon>Dikarya</taxon>
        <taxon>Basidiomycota</taxon>
        <taxon>Agaricomycotina</taxon>
        <taxon>Agaricomycetes</taxon>
        <taxon>Agaricomycetidae</taxon>
        <taxon>Agaricales</taxon>
        <taxon>Marasmiineae</taxon>
        <taxon>Mycenaceae</taxon>
        <taxon>Favolaschia</taxon>
    </lineage>
</organism>
<proteinExistence type="predicted"/>
<name>A0AAV9Z3G7_9AGAR</name>
<keyword evidence="2" id="KW-1185">Reference proteome</keyword>
<dbReference type="Proteomes" id="UP001362999">
    <property type="component" value="Unassembled WGS sequence"/>
</dbReference>
<dbReference type="AlphaFoldDB" id="A0AAV9Z3G7"/>
<dbReference type="EMBL" id="JAWWNJ010000239">
    <property type="protein sequence ID" value="KAK6968953.1"/>
    <property type="molecule type" value="Genomic_DNA"/>
</dbReference>
<protein>
    <submittedName>
        <fullName evidence="1">Uncharacterized protein</fullName>
    </submittedName>
</protein>